<evidence type="ECO:0000313" key="2">
    <source>
        <dbReference type="Proteomes" id="UP001060085"/>
    </source>
</evidence>
<evidence type="ECO:0000313" key="1">
    <source>
        <dbReference type="EMBL" id="KAI5683386.1"/>
    </source>
</evidence>
<comment type="caution">
    <text evidence="1">The sequence shown here is derived from an EMBL/GenBank/DDBJ whole genome shotgun (WGS) entry which is preliminary data.</text>
</comment>
<sequence length="346" mass="40179">MNFLTGPTRHSWQPIMTGDTTTSSYWLNWRVLLCSIWLLIALVFASILISKYEYPRKSKDGSRERRKDCPGILYEDEVWRPCLRSIHPAWLLGYRVIAFIVLLLMLILNIAIDGAGIMYYYTQWTFTLITIYFGLGSVLSIYGCYQYHNKVGGDSSEDEGIDPENGANATSRRIESSGDVKQMGTNQERNDPDRKIAGCWGYVLQIIFQMNAGAVILTDCVFWFIIVPFLAIKDYSLNFLIINMHSINAVFLLGETALNCLRFPWFRIAYFFLWTVVFVIFQWILHACLSIWWPYPFLDLSSSFAPLWYSSVAMMHIPCYGVFVLIIKLKRFLLLKWFPQSYQCSF</sequence>
<name>A0ACC0CEP9_CATRO</name>
<reference evidence="2" key="1">
    <citation type="journal article" date="2023" name="Nat. Plants">
        <title>Single-cell RNA sequencing provides a high-resolution roadmap for understanding the multicellular compartmentation of specialized metabolism.</title>
        <authorList>
            <person name="Sun S."/>
            <person name="Shen X."/>
            <person name="Li Y."/>
            <person name="Li Y."/>
            <person name="Wang S."/>
            <person name="Li R."/>
            <person name="Zhang H."/>
            <person name="Shen G."/>
            <person name="Guo B."/>
            <person name="Wei J."/>
            <person name="Xu J."/>
            <person name="St-Pierre B."/>
            <person name="Chen S."/>
            <person name="Sun C."/>
        </authorList>
    </citation>
    <scope>NUCLEOTIDE SEQUENCE [LARGE SCALE GENOMIC DNA]</scope>
</reference>
<organism evidence="1 2">
    <name type="scientific">Catharanthus roseus</name>
    <name type="common">Madagascar periwinkle</name>
    <name type="synonym">Vinca rosea</name>
    <dbReference type="NCBI Taxonomy" id="4058"/>
    <lineage>
        <taxon>Eukaryota</taxon>
        <taxon>Viridiplantae</taxon>
        <taxon>Streptophyta</taxon>
        <taxon>Embryophyta</taxon>
        <taxon>Tracheophyta</taxon>
        <taxon>Spermatophyta</taxon>
        <taxon>Magnoliopsida</taxon>
        <taxon>eudicotyledons</taxon>
        <taxon>Gunneridae</taxon>
        <taxon>Pentapetalae</taxon>
        <taxon>asterids</taxon>
        <taxon>lamiids</taxon>
        <taxon>Gentianales</taxon>
        <taxon>Apocynaceae</taxon>
        <taxon>Rauvolfioideae</taxon>
        <taxon>Vinceae</taxon>
        <taxon>Catharanthinae</taxon>
        <taxon>Catharanthus</taxon>
    </lineage>
</organism>
<accession>A0ACC0CEP9</accession>
<protein>
    <submittedName>
        <fullName evidence="1">Uncharacterized protein</fullName>
    </submittedName>
</protein>
<proteinExistence type="predicted"/>
<keyword evidence="2" id="KW-1185">Reference proteome</keyword>
<gene>
    <name evidence="1" type="ORF">M9H77_04614</name>
</gene>
<dbReference type="EMBL" id="CM044701">
    <property type="protein sequence ID" value="KAI5683386.1"/>
    <property type="molecule type" value="Genomic_DNA"/>
</dbReference>
<dbReference type="Proteomes" id="UP001060085">
    <property type="component" value="Linkage Group LG01"/>
</dbReference>